<protein>
    <submittedName>
        <fullName evidence="1">GNAT family N-acetyltransferase</fullName>
        <ecNumber evidence="1">2.3.1.-</ecNumber>
    </submittedName>
</protein>
<keyword evidence="1" id="KW-0012">Acyltransferase</keyword>
<organism evidence="1 2">
    <name type="scientific">Halosquirtibacter laminarini</name>
    <dbReference type="NCBI Taxonomy" id="3374600"/>
    <lineage>
        <taxon>Bacteria</taxon>
        <taxon>Pseudomonadati</taxon>
        <taxon>Bacteroidota</taxon>
        <taxon>Bacteroidia</taxon>
        <taxon>Marinilabiliales</taxon>
        <taxon>Prolixibacteraceae</taxon>
        <taxon>Halosquirtibacter</taxon>
    </lineage>
</organism>
<reference evidence="1" key="1">
    <citation type="submission" date="2021-08" db="EMBL/GenBank/DDBJ databases">
        <title>Novel anaerobic bacterium isolated from sea squirt in East Sea, Republic of Korea.</title>
        <authorList>
            <person name="Nguyen T.H."/>
            <person name="Li Z."/>
            <person name="Lee Y.-J."/>
            <person name="Ko J."/>
            <person name="Kim S.-G."/>
        </authorList>
    </citation>
    <scope>NUCLEOTIDE SEQUENCE</scope>
    <source>
        <strain evidence="1">KCTC 25031</strain>
    </source>
</reference>
<dbReference type="EC" id="2.3.1.-" evidence="1"/>
<gene>
    <name evidence="1" type="ORF">K4L44_10725</name>
</gene>
<keyword evidence="1" id="KW-0808">Transferase</keyword>
<dbReference type="EMBL" id="CP081303">
    <property type="protein sequence ID" value="QZE13063.1"/>
    <property type="molecule type" value="Genomic_DNA"/>
</dbReference>
<keyword evidence="2" id="KW-1185">Reference proteome</keyword>
<evidence type="ECO:0000313" key="1">
    <source>
        <dbReference type="EMBL" id="QZE13063.1"/>
    </source>
</evidence>
<proteinExistence type="predicted"/>
<dbReference type="Proteomes" id="UP000826212">
    <property type="component" value="Chromosome"/>
</dbReference>
<name>A0AC61NC25_9BACT</name>
<sequence>MSIEIKEVSSKKDIKKFIKFYTDLYKENKQVAFPLHLDEQKCLSDENPALSFCRVKYFLAWKQNKIVGRICAIINTREQKKINKKIGRFGLFDFIDDKNVSHLLMEKACEWLKSEGVDIVHGPMGFTDMDRQGLLIEGHDRDGTMATNYNFPYYEMHIDALEFSKSTDWIEFLLYPEEKVLSRIGKLSSRCKKIHNLRSVYFSSRRELKKHADEIFSLINDSYKDLYGYIELDEAQKKYYTKTYLSFVNLKMIGVVMDHNDKIVGVGISMPSFTKALQKARGKLFPMGVFHMFRALKKNDCADLYLIAVDKEYQGKGVNAIIMHDITKGAFDLGITKAETNIELEDNKKIHQMWRFFNGEQHKRRRCYIKSL</sequence>
<accession>A0AC61NC25</accession>
<evidence type="ECO:0000313" key="2">
    <source>
        <dbReference type="Proteomes" id="UP000826212"/>
    </source>
</evidence>